<dbReference type="GO" id="GO:0016884">
    <property type="term" value="F:carbon-nitrogen ligase activity, with glutamine as amido-N-donor"/>
    <property type="evidence" value="ECO:0007669"/>
    <property type="project" value="InterPro"/>
</dbReference>
<dbReference type="OrthoDB" id="5244551at2"/>
<organism evidence="1 2">
    <name type="scientific">Arthrobacter oryzae</name>
    <dbReference type="NCBI Taxonomy" id="409290"/>
    <lineage>
        <taxon>Bacteria</taxon>
        <taxon>Bacillati</taxon>
        <taxon>Actinomycetota</taxon>
        <taxon>Actinomycetes</taxon>
        <taxon>Micrococcales</taxon>
        <taxon>Micrococcaceae</taxon>
        <taxon>Arthrobacter</taxon>
    </lineage>
</organism>
<gene>
    <name evidence="1" type="ORF">D7003_10245</name>
</gene>
<dbReference type="InterPro" id="IPR023168">
    <property type="entry name" value="GatB_Yqey_C_2"/>
</dbReference>
<dbReference type="Proteomes" id="UP000273807">
    <property type="component" value="Unassembled WGS sequence"/>
</dbReference>
<dbReference type="AlphaFoldDB" id="A0A3N0BZW1"/>
<keyword evidence="1" id="KW-0808">Transferase</keyword>
<sequence length="157" mass="17132">MTTLKERLHADVVGHMKDRNKVALTTVRNVLGEIETREKSGKTPVVLDDAQVTALLQKEAAKRRDTARIYTEAGEAERAAAEIAEAEIVEAYLPQPLTKAEVEAIVEETIAALEADGVELSMRQLGAVMKPVTARVAGRFDGKAVSEIVRNRIGQQK</sequence>
<name>A0A3N0BZW1_9MICC</name>
<dbReference type="SUPFAM" id="SSF89095">
    <property type="entry name" value="GatB/YqeY motif"/>
    <property type="match status" value="1"/>
</dbReference>
<dbReference type="Pfam" id="PF09424">
    <property type="entry name" value="YqeY"/>
    <property type="match status" value="1"/>
</dbReference>
<comment type="caution">
    <text evidence="1">The sequence shown here is derived from an EMBL/GenBank/DDBJ whole genome shotgun (WGS) entry which is preliminary data.</text>
</comment>
<dbReference type="InterPro" id="IPR042184">
    <property type="entry name" value="YqeY/Aim41_N"/>
</dbReference>
<dbReference type="Gene3D" id="1.10.1510.10">
    <property type="entry name" value="Uncharacterised protein YqeY/AIM41 PF09424, N-terminal domain"/>
    <property type="match status" value="1"/>
</dbReference>
<reference evidence="1 2" key="1">
    <citation type="submission" date="2018-10" db="EMBL/GenBank/DDBJ databases">
        <title>Genome sequencing of Arthrobacter oryzae TNB02.</title>
        <authorList>
            <person name="Cho Y.-J."/>
            <person name="Cho A."/>
            <person name="Kim O.-S."/>
        </authorList>
    </citation>
    <scope>NUCLEOTIDE SEQUENCE [LARGE SCALE GENOMIC DNA]</scope>
    <source>
        <strain evidence="1 2">TNB02</strain>
    </source>
</reference>
<evidence type="ECO:0000313" key="1">
    <source>
        <dbReference type="EMBL" id="RNL55334.1"/>
    </source>
</evidence>
<keyword evidence="2" id="KW-1185">Reference proteome</keyword>
<dbReference type="RefSeq" id="WP_123255349.1">
    <property type="nucleotide sequence ID" value="NZ_RBED01000094.1"/>
</dbReference>
<dbReference type="InterPro" id="IPR003789">
    <property type="entry name" value="Asn/Gln_tRNA_amidoTrase-B-like"/>
</dbReference>
<dbReference type="GO" id="GO:0016740">
    <property type="term" value="F:transferase activity"/>
    <property type="evidence" value="ECO:0007669"/>
    <property type="project" value="UniProtKB-KW"/>
</dbReference>
<dbReference type="EMBL" id="RBED01000094">
    <property type="protein sequence ID" value="RNL55334.1"/>
    <property type="molecule type" value="Genomic_DNA"/>
</dbReference>
<dbReference type="PANTHER" id="PTHR28055:SF1">
    <property type="entry name" value="ALTERED INHERITANCE OF MITOCHONDRIA PROTEIN 41, MITOCHONDRIAL"/>
    <property type="match status" value="1"/>
</dbReference>
<evidence type="ECO:0000313" key="2">
    <source>
        <dbReference type="Proteomes" id="UP000273807"/>
    </source>
</evidence>
<proteinExistence type="predicted"/>
<protein>
    <submittedName>
        <fullName evidence="1">Glutamyl-tRNA amidotransferase</fullName>
    </submittedName>
</protein>
<accession>A0A3N0BZW1</accession>
<dbReference type="InterPro" id="IPR019004">
    <property type="entry name" value="YqeY/Aim41"/>
</dbReference>
<dbReference type="Gene3D" id="1.10.10.410">
    <property type="match status" value="1"/>
</dbReference>
<dbReference type="PANTHER" id="PTHR28055">
    <property type="entry name" value="ALTERED INHERITANCE OF MITOCHONDRIA PROTEIN 41, MITOCHONDRIAL"/>
    <property type="match status" value="1"/>
</dbReference>